<proteinExistence type="predicted"/>
<dbReference type="OrthoDB" id="7933366at2"/>
<evidence type="ECO:0000313" key="1">
    <source>
        <dbReference type="EMBL" id="KWT66241.1"/>
    </source>
</evidence>
<dbReference type="RefSeq" id="WP_068462825.1">
    <property type="nucleotide sequence ID" value="NZ_JAEFBX010000001.1"/>
</dbReference>
<dbReference type="AlphaFoldDB" id="A0A109BCI0"/>
<keyword evidence="2" id="KW-1185">Reference proteome</keyword>
<dbReference type="EMBL" id="LMTR01000073">
    <property type="protein sequence ID" value="KWT66241.1"/>
    <property type="molecule type" value="Genomic_DNA"/>
</dbReference>
<reference evidence="1 2" key="1">
    <citation type="submission" date="2015-10" db="EMBL/GenBank/DDBJ databases">
        <title>Transcriptomic analysis of a linuron degrading triple-species bacterial consortium.</title>
        <authorList>
            <person name="Albers P."/>
        </authorList>
    </citation>
    <scope>NUCLEOTIDE SEQUENCE [LARGE SCALE GENOMIC DNA]</scope>
    <source>
        <strain evidence="1 2">WDL6</strain>
    </source>
</reference>
<name>A0A109BCI0_HYPSL</name>
<organism evidence="1 2">
    <name type="scientific">Hyphomicrobium sulfonivorans</name>
    <dbReference type="NCBI Taxonomy" id="121290"/>
    <lineage>
        <taxon>Bacteria</taxon>
        <taxon>Pseudomonadati</taxon>
        <taxon>Pseudomonadota</taxon>
        <taxon>Alphaproteobacteria</taxon>
        <taxon>Hyphomicrobiales</taxon>
        <taxon>Hyphomicrobiaceae</taxon>
        <taxon>Hyphomicrobium</taxon>
    </lineage>
</organism>
<comment type="caution">
    <text evidence="1">The sequence shown here is derived from an EMBL/GenBank/DDBJ whole genome shotgun (WGS) entry which is preliminary data.</text>
</comment>
<accession>A0A109BCI0</accession>
<protein>
    <submittedName>
        <fullName evidence="1">Uncharacterized protein</fullName>
    </submittedName>
</protein>
<gene>
    <name evidence="1" type="ORF">APY04_2437</name>
</gene>
<sequence>MSIQHINPLQWHQAMGVARTSCARFFRDGGAPADALLAFGLNADDRTANDWSRAVEAIAESLCAAPMKRAA</sequence>
<dbReference type="PATRIC" id="fig|121290.4.peg.339"/>
<evidence type="ECO:0000313" key="2">
    <source>
        <dbReference type="Proteomes" id="UP000059074"/>
    </source>
</evidence>
<dbReference type="Proteomes" id="UP000059074">
    <property type="component" value="Unassembled WGS sequence"/>
</dbReference>